<dbReference type="SUPFAM" id="SSF51905">
    <property type="entry name" value="FAD/NAD(P)-binding domain"/>
    <property type="match status" value="1"/>
</dbReference>
<dbReference type="AlphaFoldDB" id="A0A8H6DQT5"/>
<keyword evidence="2" id="KW-0285">Flavoprotein</keyword>
<dbReference type="GO" id="GO:0016491">
    <property type="term" value="F:oxidoreductase activity"/>
    <property type="evidence" value="ECO:0007669"/>
    <property type="project" value="UniProtKB-KW"/>
</dbReference>
<feature type="domain" description="FAD-dependent oxidoreductase 2 FAD-binding" evidence="5">
    <location>
        <begin position="45"/>
        <end position="492"/>
    </location>
</feature>
<dbReference type="Gene3D" id="3.50.50.60">
    <property type="entry name" value="FAD/NAD(P)-binding domain"/>
    <property type="match status" value="1"/>
</dbReference>
<dbReference type="SUPFAM" id="SSF56425">
    <property type="entry name" value="Succinate dehydrogenase/fumarate reductase flavoprotein, catalytic domain"/>
    <property type="match status" value="1"/>
</dbReference>
<dbReference type="OrthoDB" id="10254877at2759"/>
<accession>A0A8H6DQT5</accession>
<dbReference type="InterPro" id="IPR003953">
    <property type="entry name" value="FAD-dep_OxRdtase_2_FAD-bd"/>
</dbReference>
<reference evidence="7 8" key="1">
    <citation type="submission" date="2020-05" db="EMBL/GenBank/DDBJ databases">
        <title>Identification and distribution of gene clusters putatively required for synthesis of sphingolipid metabolism inhibitors in phylogenetically diverse species of the filamentous fungus Fusarium.</title>
        <authorList>
            <person name="Kim H.-S."/>
            <person name="Busman M."/>
            <person name="Brown D.W."/>
            <person name="Divon H."/>
            <person name="Uhlig S."/>
            <person name="Proctor R.H."/>
        </authorList>
    </citation>
    <scope>NUCLEOTIDE SEQUENCE [LARGE SCALE GENOMIC DNA]</scope>
    <source>
        <strain evidence="7 8">NRRL 66235</strain>
    </source>
</reference>
<dbReference type="PRINTS" id="PR00368">
    <property type="entry name" value="FADPNR"/>
</dbReference>
<proteinExistence type="predicted"/>
<evidence type="ECO:0000256" key="3">
    <source>
        <dbReference type="ARBA" id="ARBA00022827"/>
    </source>
</evidence>
<dbReference type="Gene3D" id="3.90.1200.10">
    <property type="match status" value="1"/>
</dbReference>
<gene>
    <name evidence="7" type="ORF">FMUND_1003</name>
</gene>
<protein>
    <submittedName>
        <fullName evidence="7">Aromatic-amino-acid decarboxylase</fullName>
    </submittedName>
</protein>
<comment type="cofactor">
    <cofactor evidence="1">
        <name>FAD</name>
        <dbReference type="ChEBI" id="CHEBI:57692"/>
    </cofactor>
</comment>
<evidence type="ECO:0000256" key="4">
    <source>
        <dbReference type="ARBA" id="ARBA00023002"/>
    </source>
</evidence>
<dbReference type="NCBIfam" id="TIGR01813">
    <property type="entry name" value="flavo_cyto_c"/>
    <property type="match status" value="1"/>
</dbReference>
<feature type="domain" description="Aminoglycoside phosphotransferase" evidence="6">
    <location>
        <begin position="592"/>
        <end position="860"/>
    </location>
</feature>
<dbReference type="Pfam" id="PF00890">
    <property type="entry name" value="FAD_binding_2"/>
    <property type="match status" value="1"/>
</dbReference>
<organism evidence="7 8">
    <name type="scientific">Fusarium mundagurra</name>
    <dbReference type="NCBI Taxonomy" id="1567541"/>
    <lineage>
        <taxon>Eukaryota</taxon>
        <taxon>Fungi</taxon>
        <taxon>Dikarya</taxon>
        <taxon>Ascomycota</taxon>
        <taxon>Pezizomycotina</taxon>
        <taxon>Sordariomycetes</taxon>
        <taxon>Hypocreomycetidae</taxon>
        <taxon>Hypocreales</taxon>
        <taxon>Nectriaceae</taxon>
        <taxon>Fusarium</taxon>
        <taxon>Fusarium fujikuroi species complex</taxon>
    </lineage>
</organism>
<dbReference type="InterPro" id="IPR002575">
    <property type="entry name" value="Aminoglycoside_PTrfase"/>
</dbReference>
<sequence length="1019" mass="112894">MSRPQILLLSCIGFAVALTAMLYGNIIKPSTVTSVFSKTMSTRPVVVVGSGLAGLSASYEALQRGAPSVHLLDRAPKPGGNSIKASSGINGAGTKYQRAAGVESDTLFYSDSVKSAGSRFHLTQPPVDREALITKLTAESAAAVNWLVDEIGVDLSVVAPLGGHSVARTHRGAGKTPPGAAIIIALLNKLKESENFSITNLAEVKALLKEGNTVMGVEYEFEGKKHNLEGSVLFASGGFAGDATGLLARYRPDLKGIPSTNEERPGSHDILTAVGAELLDMDSVQIHPTGFVDPATPTSMLKFLAAEMLRGEGGILLSPEGSRFVNEMDTREHVSNAIMKLPTATDGDGVIKQWDITILLDPGASAASANHIGFYEWKGLLKKVKVRDLKPAQIAAVDKYAKAVAEGTDDEFGRKQRGRWTLKAGDENRDEDIYIGRVTPITHFTMGGVAIDEKARVLMKNDDKLVPIPGLFAAGEITGGIHGDNRLGGSSLLECVVYGRTAGAEVVGSAQCEFQYMYDGQEEHDNLVWDKNDEDFEAAQQQMRLKAFCRKVEGFVQQKFGRPATLISPLIIGGFNVLYQVRVEDMSPDVMVRLPCPSLVQFPVEKTMYEAATASFLARQTKLRVPSPLFFGKDPELGPFIIMEHWENSGSISGRLTRSNKDPSVPHVLDSNMPEPILENIWTKVARCLLELSQLAFPRIGSLLQTVKDTYEVAGRPVTLNLTEMIRLANIPRCILPSQDKTYMMADEWYTVLAEMHIAQLVFQHNDLATSEDDCRNKYVSRQIFRRLARNGQLSSFGFSEDTWSSQSSRILLETLSPCPSNSGPFRLWGDDFRAGNILVDDSDQIAALIDWEYTYAGPTQFILDPPWWLLLETAEMWSPDLEDWRQTYESRLGIWLSAMEKAEASMGVPVYNTLPVPLSRYMRESWQTGRFFLSYAARKSWAFDAMYWNFLDERFFGDRDPDVVKGDLWKTRIDLLSDDERVAMEPFVQRKMAEGKERRIVEWDETEAKKRFSDLLFN</sequence>
<dbReference type="InterPro" id="IPR011009">
    <property type="entry name" value="Kinase-like_dom_sf"/>
</dbReference>
<dbReference type="InterPro" id="IPR010960">
    <property type="entry name" value="Flavocytochrome_c"/>
</dbReference>
<dbReference type="Pfam" id="PF01636">
    <property type="entry name" value="APH"/>
    <property type="match status" value="1"/>
</dbReference>
<dbReference type="GO" id="GO:0010181">
    <property type="term" value="F:FMN binding"/>
    <property type="evidence" value="ECO:0007669"/>
    <property type="project" value="InterPro"/>
</dbReference>
<dbReference type="InterPro" id="IPR036188">
    <property type="entry name" value="FAD/NAD-bd_sf"/>
</dbReference>
<evidence type="ECO:0000256" key="1">
    <source>
        <dbReference type="ARBA" id="ARBA00001974"/>
    </source>
</evidence>
<dbReference type="InterPro" id="IPR050315">
    <property type="entry name" value="FAD-oxidoreductase_2"/>
</dbReference>
<dbReference type="PANTHER" id="PTHR43400:SF12">
    <property type="entry name" value="FUMARATE REDUCTASE"/>
    <property type="match status" value="1"/>
</dbReference>
<evidence type="ECO:0000256" key="2">
    <source>
        <dbReference type="ARBA" id="ARBA00022630"/>
    </source>
</evidence>
<dbReference type="InterPro" id="IPR027477">
    <property type="entry name" value="Succ_DH/fumarate_Rdtase_cat_sf"/>
</dbReference>
<dbReference type="SUPFAM" id="SSF56112">
    <property type="entry name" value="Protein kinase-like (PK-like)"/>
    <property type="match status" value="1"/>
</dbReference>
<evidence type="ECO:0000259" key="5">
    <source>
        <dbReference type="Pfam" id="PF00890"/>
    </source>
</evidence>
<evidence type="ECO:0000259" key="6">
    <source>
        <dbReference type="Pfam" id="PF01636"/>
    </source>
</evidence>
<evidence type="ECO:0000313" key="7">
    <source>
        <dbReference type="EMBL" id="KAF5724212.1"/>
    </source>
</evidence>
<name>A0A8H6DQT5_9HYPO</name>
<comment type="caution">
    <text evidence="7">The sequence shown here is derived from an EMBL/GenBank/DDBJ whole genome shotgun (WGS) entry which is preliminary data.</text>
</comment>
<dbReference type="Gene3D" id="3.90.700.10">
    <property type="entry name" value="Succinate dehydrogenase/fumarate reductase flavoprotein, catalytic domain"/>
    <property type="match status" value="1"/>
</dbReference>
<dbReference type="EMBL" id="JAAOAN010000043">
    <property type="protein sequence ID" value="KAF5724212.1"/>
    <property type="molecule type" value="Genomic_DNA"/>
</dbReference>
<evidence type="ECO:0000313" key="8">
    <source>
        <dbReference type="Proteomes" id="UP000544331"/>
    </source>
</evidence>
<dbReference type="Proteomes" id="UP000544331">
    <property type="component" value="Unassembled WGS sequence"/>
</dbReference>
<dbReference type="PANTHER" id="PTHR43400">
    <property type="entry name" value="FUMARATE REDUCTASE"/>
    <property type="match status" value="1"/>
</dbReference>
<keyword evidence="3" id="KW-0274">FAD</keyword>
<keyword evidence="8" id="KW-1185">Reference proteome</keyword>
<keyword evidence="4" id="KW-0560">Oxidoreductase</keyword>